<feature type="region of interest" description="Disordered" evidence="1">
    <location>
        <begin position="204"/>
        <end position="238"/>
    </location>
</feature>
<reference evidence="2 3" key="1">
    <citation type="submission" date="2023-05" db="EMBL/GenBank/DDBJ databases">
        <title>B98-5 Cell Line De Novo Hybrid Assembly: An Optical Mapping Approach.</title>
        <authorList>
            <person name="Kananen K."/>
            <person name="Auerbach J.A."/>
            <person name="Kautto E."/>
            <person name="Blachly J.S."/>
        </authorList>
    </citation>
    <scope>NUCLEOTIDE SEQUENCE [LARGE SCALE GENOMIC DNA]</scope>
    <source>
        <strain evidence="2">B95-8</strain>
        <tissue evidence="2">Cell line</tissue>
    </source>
</reference>
<accession>A0ABQ9TR78</accession>
<organism evidence="2 3">
    <name type="scientific">Saguinus oedipus</name>
    <name type="common">Cotton-top tamarin</name>
    <name type="synonym">Oedipomidas oedipus</name>
    <dbReference type="NCBI Taxonomy" id="9490"/>
    <lineage>
        <taxon>Eukaryota</taxon>
        <taxon>Metazoa</taxon>
        <taxon>Chordata</taxon>
        <taxon>Craniata</taxon>
        <taxon>Vertebrata</taxon>
        <taxon>Euteleostomi</taxon>
        <taxon>Mammalia</taxon>
        <taxon>Eutheria</taxon>
        <taxon>Euarchontoglires</taxon>
        <taxon>Primates</taxon>
        <taxon>Haplorrhini</taxon>
        <taxon>Platyrrhini</taxon>
        <taxon>Cebidae</taxon>
        <taxon>Callitrichinae</taxon>
        <taxon>Saguinus</taxon>
    </lineage>
</organism>
<evidence type="ECO:0000313" key="2">
    <source>
        <dbReference type="EMBL" id="KAK2087159.1"/>
    </source>
</evidence>
<evidence type="ECO:0000256" key="1">
    <source>
        <dbReference type="SAM" id="MobiDB-lite"/>
    </source>
</evidence>
<feature type="compositionally biased region" description="Basic and acidic residues" evidence="1">
    <location>
        <begin position="209"/>
        <end position="225"/>
    </location>
</feature>
<evidence type="ECO:0000313" key="3">
    <source>
        <dbReference type="Proteomes" id="UP001266305"/>
    </source>
</evidence>
<dbReference type="EMBL" id="JASSZA010000019">
    <property type="protein sequence ID" value="KAK2087159.1"/>
    <property type="molecule type" value="Genomic_DNA"/>
</dbReference>
<feature type="compositionally biased region" description="Polar residues" evidence="1">
    <location>
        <begin position="228"/>
        <end position="238"/>
    </location>
</feature>
<dbReference type="Proteomes" id="UP001266305">
    <property type="component" value="Unassembled WGS sequence"/>
</dbReference>
<keyword evidence="3" id="KW-1185">Reference proteome</keyword>
<name>A0ABQ9TR78_SAGOE</name>
<proteinExistence type="predicted"/>
<sequence length="238" mass="26205">MITNTAITYAKYSGSNYRDSCHLLTYIEYHEECPGAAKAFLKVPPEGPRLRASPAPTAPARLPCTHLPALARHLFRRLRQRIAPGPCCPSPRAPVRLSCPPLRPTCFCACAPFQGLLPPPTPRLLRLRATLSPAPRRACVVLLSRNHHLFDTAGKYLKTGGNSQDEWFCEQGRLGLERFHNVGITDLNSKEWVIVSTGAMMAGGGNAKVSREHMKEARESHKGMQELKNATSDAVSNK</sequence>
<protein>
    <submittedName>
        <fullName evidence="2">Uncharacterized protein</fullName>
    </submittedName>
</protein>
<gene>
    <name evidence="2" type="ORF">P7K49_033066</name>
</gene>
<comment type="caution">
    <text evidence="2">The sequence shown here is derived from an EMBL/GenBank/DDBJ whole genome shotgun (WGS) entry which is preliminary data.</text>
</comment>